<accession>A0A668AGU7</accession>
<dbReference type="Ensembl" id="ENSMMDT00005045074.1">
    <property type="protein sequence ID" value="ENSMMDP00005044191.1"/>
    <property type="gene ID" value="ENSMMDG00005020304.1"/>
</dbReference>
<dbReference type="GeneTree" id="ENSGT00950000183033"/>
<dbReference type="SMART" id="SM00324">
    <property type="entry name" value="RhoGAP"/>
    <property type="match status" value="1"/>
</dbReference>
<dbReference type="InterPro" id="IPR008936">
    <property type="entry name" value="Rho_GTPase_activation_prot"/>
</dbReference>
<dbReference type="InParanoid" id="A0A668AGU7"/>
<reference evidence="2" key="2">
    <citation type="submission" date="2025-08" db="UniProtKB">
        <authorList>
            <consortium name="Ensembl"/>
        </authorList>
    </citation>
    <scope>IDENTIFICATION</scope>
</reference>
<feature type="domain" description="Rho-GAP" evidence="1">
    <location>
        <begin position="24"/>
        <end position="173"/>
    </location>
</feature>
<sequence>MGASASVSLCVSSPDIAAAPVFGVSLERLREDGQLVCGVPLVLRHMVEFLDRNGNLHQRGLFRLSGSVVRTRQLRLRWDRGESVDLEQDGDVSTVASLLKLFLRELPTPLVPELQRKKLANQSLRDHLCSLPNENLSILSYLIHFLSTVATHSQINHMPMENLATVFGPCIFQ</sequence>
<dbReference type="InterPro" id="IPR000198">
    <property type="entry name" value="RhoGAP_dom"/>
</dbReference>
<protein>
    <recommendedName>
        <fullName evidence="1">Rho-GAP domain-containing protein</fullName>
    </recommendedName>
</protein>
<dbReference type="Pfam" id="PF00620">
    <property type="entry name" value="RhoGAP"/>
    <property type="match status" value="1"/>
</dbReference>
<keyword evidence="3" id="KW-1185">Reference proteome</keyword>
<dbReference type="Gene3D" id="1.10.555.10">
    <property type="entry name" value="Rho GTPase activation protein"/>
    <property type="match status" value="1"/>
</dbReference>
<name>A0A668AGU7_9TELE</name>
<dbReference type="PANTHER" id="PTHR15904">
    <property type="entry name" value="FAM13"/>
    <property type="match status" value="1"/>
</dbReference>
<dbReference type="AlphaFoldDB" id="A0A668AGU7"/>
<dbReference type="Proteomes" id="UP000472263">
    <property type="component" value="Chromosome 15"/>
</dbReference>
<evidence type="ECO:0000313" key="3">
    <source>
        <dbReference type="Proteomes" id="UP000472263"/>
    </source>
</evidence>
<reference evidence="2" key="3">
    <citation type="submission" date="2025-09" db="UniProtKB">
        <authorList>
            <consortium name="Ensembl"/>
        </authorList>
    </citation>
    <scope>IDENTIFICATION</scope>
</reference>
<evidence type="ECO:0000313" key="2">
    <source>
        <dbReference type="Ensembl" id="ENSMMDP00005044191.1"/>
    </source>
</evidence>
<dbReference type="PROSITE" id="PS50238">
    <property type="entry name" value="RHOGAP"/>
    <property type="match status" value="1"/>
</dbReference>
<dbReference type="GO" id="GO:0007165">
    <property type="term" value="P:signal transduction"/>
    <property type="evidence" value="ECO:0007669"/>
    <property type="project" value="InterPro"/>
</dbReference>
<reference evidence="2" key="1">
    <citation type="submission" date="2019-06" db="EMBL/GenBank/DDBJ databases">
        <authorList>
            <consortium name="Wellcome Sanger Institute Data Sharing"/>
        </authorList>
    </citation>
    <scope>NUCLEOTIDE SEQUENCE [LARGE SCALE GENOMIC DNA]</scope>
</reference>
<dbReference type="SUPFAM" id="SSF48350">
    <property type="entry name" value="GTPase activation domain, GAP"/>
    <property type="match status" value="1"/>
</dbReference>
<proteinExistence type="predicted"/>
<dbReference type="PANTHER" id="PTHR15904:SF19">
    <property type="entry name" value="PROTEIN FAM13C"/>
    <property type="match status" value="1"/>
</dbReference>
<organism evidence="2 3">
    <name type="scientific">Myripristis murdjan</name>
    <name type="common">pinecone soldierfish</name>
    <dbReference type="NCBI Taxonomy" id="586833"/>
    <lineage>
        <taxon>Eukaryota</taxon>
        <taxon>Metazoa</taxon>
        <taxon>Chordata</taxon>
        <taxon>Craniata</taxon>
        <taxon>Vertebrata</taxon>
        <taxon>Euteleostomi</taxon>
        <taxon>Actinopterygii</taxon>
        <taxon>Neopterygii</taxon>
        <taxon>Teleostei</taxon>
        <taxon>Neoteleostei</taxon>
        <taxon>Acanthomorphata</taxon>
        <taxon>Holocentriformes</taxon>
        <taxon>Holocentridae</taxon>
        <taxon>Myripristis</taxon>
    </lineage>
</organism>
<evidence type="ECO:0000259" key="1">
    <source>
        <dbReference type="PROSITE" id="PS50238"/>
    </source>
</evidence>
<dbReference type="InterPro" id="IPR039102">
    <property type="entry name" value="FAM13"/>
</dbReference>